<dbReference type="Proteomes" id="UP000679226">
    <property type="component" value="Chromosome"/>
</dbReference>
<reference evidence="3 6" key="3">
    <citation type="journal article" date="2019" name="Science, e1252229">
        <title>Invertible promoters mediate bacterial phase variation, antibiotic resistance, and host adaptation in the gut.</title>
        <authorList>
            <person name="Jiang X."/>
            <person name="Hall A.B."/>
            <person name="Arthur T.D."/>
            <person name="Plichta D.R."/>
            <person name="Covington C.T."/>
            <person name="Poyet M."/>
            <person name="Crothers J."/>
            <person name="Moses P.L."/>
            <person name="Tolonen A.C."/>
            <person name="Vlamakis H."/>
            <person name="Alm E.J."/>
            <person name="Xavier R.J."/>
        </authorList>
    </citation>
    <scope>NUCLEOTIDE SEQUENCE [LARGE SCALE GENOMIC DNA]</scope>
    <source>
        <strain evidence="6">bj_0095</strain>
        <strain evidence="3">Bj_0095</strain>
    </source>
</reference>
<reference evidence="2" key="4">
    <citation type="journal article" date="2021" name="PLoS Genet.">
        <title>Mobile Type VI secretion system loci of the gut Bacteroidales display extensive intra-ecosystem transfer, multi-species spread and geographical clustering.</title>
        <authorList>
            <person name="Garcia-Bayona L."/>
            <person name="Coyne M.J."/>
            <person name="Comstock L.E."/>
        </authorList>
    </citation>
    <scope>NUCLEOTIDE SEQUENCE</scope>
    <source>
        <strain evidence="2">CL11T00C20</strain>
    </source>
</reference>
<organism evidence="4 5">
    <name type="scientific">Bacteroides eggerthii</name>
    <dbReference type="NCBI Taxonomy" id="28111"/>
    <lineage>
        <taxon>Bacteria</taxon>
        <taxon>Pseudomonadati</taxon>
        <taxon>Bacteroidota</taxon>
        <taxon>Bacteroidia</taxon>
        <taxon>Bacteroidales</taxon>
        <taxon>Bacteroidaceae</taxon>
        <taxon>Bacteroides</taxon>
    </lineage>
</organism>
<name>A0A380ZA32_9BACE</name>
<dbReference type="SUPFAM" id="SSF56112">
    <property type="entry name" value="Protein kinase-like (PK-like)"/>
    <property type="match status" value="1"/>
</dbReference>
<keyword evidence="4" id="KW-0418">Kinase</keyword>
<evidence type="ECO:0000313" key="3">
    <source>
        <dbReference type="EMBL" id="RYT74443.1"/>
    </source>
</evidence>
<accession>A0A380ZA32</accession>
<evidence type="ECO:0000313" key="5">
    <source>
        <dbReference type="Proteomes" id="UP000254424"/>
    </source>
</evidence>
<evidence type="ECO:0000313" key="1">
    <source>
        <dbReference type="EMBL" id="KAA5274142.1"/>
    </source>
</evidence>
<dbReference type="OrthoDB" id="9773772at2"/>
<dbReference type="AlphaFoldDB" id="A0A380ZA32"/>
<dbReference type="EMBL" id="VVZX01000010">
    <property type="protein sequence ID" value="KAA5274142.1"/>
    <property type="molecule type" value="Genomic_DNA"/>
</dbReference>
<dbReference type="Pfam" id="PF06293">
    <property type="entry name" value="Kdo"/>
    <property type="match status" value="1"/>
</dbReference>
<evidence type="ECO:0000313" key="2">
    <source>
        <dbReference type="EMBL" id="QUT44873.1"/>
    </source>
</evidence>
<dbReference type="STRING" id="483216.BACEGG_03420"/>
<dbReference type="EMBL" id="RCXL01000010">
    <property type="protein sequence ID" value="RYT74443.1"/>
    <property type="molecule type" value="Genomic_DNA"/>
</dbReference>
<reference evidence="1 7" key="2">
    <citation type="journal article" date="2019" name="Nat. Med.">
        <title>A library of human gut bacterial isolates paired with longitudinal multiomics data enables mechanistic microbiome research.</title>
        <authorList>
            <person name="Poyet M."/>
            <person name="Groussin M."/>
            <person name="Gibbons S.M."/>
            <person name="Avila-Pacheco J."/>
            <person name="Jiang X."/>
            <person name="Kearney S.M."/>
            <person name="Perrotta A.R."/>
            <person name="Berdy B."/>
            <person name="Zhao S."/>
            <person name="Lieberman T.D."/>
            <person name="Swanson P.K."/>
            <person name="Smith M."/>
            <person name="Roesemann S."/>
            <person name="Alexander J.E."/>
            <person name="Rich S.A."/>
            <person name="Livny J."/>
            <person name="Vlamakis H."/>
            <person name="Clish C."/>
            <person name="Bullock K."/>
            <person name="Deik A."/>
            <person name="Scott J."/>
            <person name="Pierce K.A."/>
            <person name="Xavier R.J."/>
            <person name="Alm E.J."/>
        </authorList>
    </citation>
    <scope>NUCLEOTIDE SEQUENCE [LARGE SCALE GENOMIC DNA]</scope>
    <source>
        <strain evidence="1 7">BIOML-A1</strain>
    </source>
</reference>
<dbReference type="Proteomes" id="UP000254424">
    <property type="component" value="Unassembled WGS sequence"/>
</dbReference>
<evidence type="ECO:0000313" key="4">
    <source>
        <dbReference type="EMBL" id="SUV43330.1"/>
    </source>
</evidence>
<dbReference type="KEGG" id="beg:INE88_01678"/>
<dbReference type="EMBL" id="CP072227">
    <property type="protein sequence ID" value="QUT44873.1"/>
    <property type="molecule type" value="Genomic_DNA"/>
</dbReference>
<dbReference type="Proteomes" id="UP000291917">
    <property type="component" value="Unassembled WGS sequence"/>
</dbReference>
<gene>
    <name evidence="3" type="ORF">EAJ03_08545</name>
    <name evidence="1" type="ORF">F2Z23_09230</name>
    <name evidence="2" type="ORF">INE88_01678</name>
    <name evidence="4" type="ORF">NCTC11155_02722</name>
</gene>
<dbReference type="GO" id="GO:0016301">
    <property type="term" value="F:kinase activity"/>
    <property type="evidence" value="ECO:0007669"/>
    <property type="project" value="UniProtKB-KW"/>
</dbReference>
<evidence type="ECO:0000313" key="7">
    <source>
        <dbReference type="Proteomes" id="UP000335496"/>
    </source>
</evidence>
<evidence type="ECO:0000313" key="6">
    <source>
        <dbReference type="Proteomes" id="UP000291917"/>
    </source>
</evidence>
<dbReference type="InterPro" id="IPR011009">
    <property type="entry name" value="Kinase-like_dom_sf"/>
</dbReference>
<dbReference type="GeneID" id="93069471"/>
<reference evidence="4 5" key="1">
    <citation type="submission" date="2018-06" db="EMBL/GenBank/DDBJ databases">
        <authorList>
            <consortium name="Pathogen Informatics"/>
            <person name="Doyle S."/>
        </authorList>
    </citation>
    <scope>NUCLEOTIDE SEQUENCE [LARGE SCALE GENOMIC DNA]</scope>
    <source>
        <strain evidence="4 5">NCTC11155</strain>
    </source>
</reference>
<sequence>MKSEMSRKADIFHPHTLVIHPDFEALRGFVLSLPERFEKNEGIVIHKGRNELRKMEYKGREYVVKSFHRPNFINRFVYGIFRPSKAKRSYDHAELYRNIGVGTPQPVGYLNVRSGLLFDRSYYVSCLSACPYVYNDLFKQKFEYEEDVLREIGRVTAVLHEHGYAHKDYGRENILFQKTPEGIKLEIVDLNRMFIGTIGMKAGCKNFERLPATPQMHRWMAEEYAKARGFDVEKCFELMVAYRSTQPGKIDNLY</sequence>
<dbReference type="Proteomes" id="UP000335496">
    <property type="component" value="Unassembled WGS sequence"/>
</dbReference>
<proteinExistence type="predicted"/>
<dbReference type="RefSeq" id="WP_004291974.1">
    <property type="nucleotide sequence ID" value="NZ_CABKNQ010000017.1"/>
</dbReference>
<keyword evidence="7" id="KW-1185">Reference proteome</keyword>
<protein>
    <submittedName>
        <fullName evidence="2 4">Lipopolysaccharide kinase (Kdo/WaaP) family</fullName>
    </submittedName>
</protein>
<keyword evidence="4" id="KW-0808">Transferase</keyword>
<dbReference type="EMBL" id="UFSX01000002">
    <property type="protein sequence ID" value="SUV43330.1"/>
    <property type="molecule type" value="Genomic_DNA"/>
</dbReference>